<reference evidence="1 2" key="1">
    <citation type="submission" date="2018-08" db="EMBL/GenBank/DDBJ databases">
        <title>Genomic Encyclopedia of Type Strains, Phase IV (KMG-IV): sequencing the most valuable type-strain genomes for metagenomic binning, comparative biology and taxonomic classification.</title>
        <authorList>
            <person name="Goeker M."/>
        </authorList>
    </citation>
    <scope>NUCLEOTIDE SEQUENCE [LARGE SCALE GENOMIC DNA]</scope>
    <source>
        <strain evidence="1 2">BW863</strain>
    </source>
</reference>
<protein>
    <submittedName>
        <fullName evidence="1">Uncharacterized protein</fullName>
    </submittedName>
</protein>
<sequence length="106" mass="11754">MSDENRGILKVPPEVLAQALGLEPGVRITWIRFDPFEQVAELLLEGNSLPEARPNESAPPYVVLNIRTDPDLGYVHRKFCHWEHAPAREWEAGEANVIADGSGGLL</sequence>
<proteinExistence type="predicted"/>
<dbReference type="RefSeq" id="WP_115837817.1">
    <property type="nucleotide sequence ID" value="NZ_CP025086.1"/>
</dbReference>
<name>A0A3D9YL12_9HYPH</name>
<dbReference type="Proteomes" id="UP000256900">
    <property type="component" value="Unassembled WGS sequence"/>
</dbReference>
<accession>A0A3D9YL12</accession>
<dbReference type="EMBL" id="QUMO01000006">
    <property type="protein sequence ID" value="REF83270.1"/>
    <property type="molecule type" value="Genomic_DNA"/>
</dbReference>
<gene>
    <name evidence="1" type="ORF">DES32_3186</name>
</gene>
<organism evidence="1 2">
    <name type="scientific">Methylovirgula ligni</name>
    <dbReference type="NCBI Taxonomy" id="569860"/>
    <lineage>
        <taxon>Bacteria</taxon>
        <taxon>Pseudomonadati</taxon>
        <taxon>Pseudomonadota</taxon>
        <taxon>Alphaproteobacteria</taxon>
        <taxon>Hyphomicrobiales</taxon>
        <taxon>Beijerinckiaceae</taxon>
        <taxon>Methylovirgula</taxon>
    </lineage>
</organism>
<evidence type="ECO:0000313" key="2">
    <source>
        <dbReference type="Proteomes" id="UP000256900"/>
    </source>
</evidence>
<evidence type="ECO:0000313" key="1">
    <source>
        <dbReference type="EMBL" id="REF83270.1"/>
    </source>
</evidence>
<keyword evidence="2" id="KW-1185">Reference proteome</keyword>
<dbReference type="AlphaFoldDB" id="A0A3D9YL12"/>
<comment type="caution">
    <text evidence="1">The sequence shown here is derived from an EMBL/GenBank/DDBJ whole genome shotgun (WGS) entry which is preliminary data.</text>
</comment>